<feature type="compositionally biased region" description="Gly residues" evidence="1">
    <location>
        <begin position="8"/>
        <end position="20"/>
    </location>
</feature>
<dbReference type="AlphaFoldDB" id="A0A645FA24"/>
<organism evidence="2">
    <name type="scientific">bioreactor metagenome</name>
    <dbReference type="NCBI Taxonomy" id="1076179"/>
    <lineage>
        <taxon>unclassified sequences</taxon>
        <taxon>metagenomes</taxon>
        <taxon>ecological metagenomes</taxon>
    </lineage>
</organism>
<comment type="caution">
    <text evidence="2">The sequence shown here is derived from an EMBL/GenBank/DDBJ whole genome shotgun (WGS) entry which is preliminary data.</text>
</comment>
<protein>
    <submittedName>
        <fullName evidence="2">Uncharacterized protein</fullName>
    </submittedName>
</protein>
<evidence type="ECO:0000256" key="1">
    <source>
        <dbReference type="SAM" id="MobiDB-lite"/>
    </source>
</evidence>
<name>A0A645FA24_9ZZZZ</name>
<accession>A0A645FA24</accession>
<sequence>MLQVGQTSAGGGRGDVLARGGAGDGVFFHHRDEQAQGYGIEFHAERGDYPRPGGAMPKRDGSVAHQRFALRANRDMIRASEVVQGDEP</sequence>
<gene>
    <name evidence="2" type="ORF">SDC9_158398</name>
</gene>
<reference evidence="2" key="1">
    <citation type="submission" date="2019-08" db="EMBL/GenBank/DDBJ databases">
        <authorList>
            <person name="Kucharzyk K."/>
            <person name="Murdoch R.W."/>
            <person name="Higgins S."/>
            <person name="Loffler F."/>
        </authorList>
    </citation>
    <scope>NUCLEOTIDE SEQUENCE</scope>
</reference>
<proteinExistence type="predicted"/>
<feature type="region of interest" description="Disordered" evidence="1">
    <location>
        <begin position="1"/>
        <end position="20"/>
    </location>
</feature>
<dbReference type="EMBL" id="VSSQ01057292">
    <property type="protein sequence ID" value="MPN11097.1"/>
    <property type="molecule type" value="Genomic_DNA"/>
</dbReference>
<evidence type="ECO:0000313" key="2">
    <source>
        <dbReference type="EMBL" id="MPN11097.1"/>
    </source>
</evidence>